<dbReference type="EMBL" id="GBRH01219641">
    <property type="protein sequence ID" value="JAD78254.1"/>
    <property type="molecule type" value="Transcribed_RNA"/>
</dbReference>
<proteinExistence type="predicted"/>
<reference evidence="1" key="2">
    <citation type="journal article" date="2015" name="Data Brief">
        <title>Shoot transcriptome of the giant reed, Arundo donax.</title>
        <authorList>
            <person name="Barrero R.A."/>
            <person name="Guerrero F.D."/>
            <person name="Moolhuijzen P."/>
            <person name="Goolsby J.A."/>
            <person name="Tidwell J."/>
            <person name="Bellgard S.E."/>
            <person name="Bellgard M.I."/>
        </authorList>
    </citation>
    <scope>NUCLEOTIDE SEQUENCE</scope>
    <source>
        <tissue evidence="1">Shoot tissue taken approximately 20 cm above the soil surface</tissue>
    </source>
</reference>
<sequence>MGITRTEVNLLRLLDSAPRQQNQTKLVHELLEQLSAQSSSEGISSEGFFISIIQAIGGDCGMQRGGGQSWGVKSMIELVWKQPVGHISDKVLSRV</sequence>
<reference evidence="1" key="1">
    <citation type="submission" date="2014-09" db="EMBL/GenBank/DDBJ databases">
        <authorList>
            <person name="Magalhaes I.L.F."/>
            <person name="Oliveira U."/>
            <person name="Santos F.R."/>
            <person name="Vidigal T.H.D.A."/>
            <person name="Brescovit A.D."/>
            <person name="Santos A.J."/>
        </authorList>
    </citation>
    <scope>NUCLEOTIDE SEQUENCE</scope>
    <source>
        <tissue evidence="1">Shoot tissue taken approximately 20 cm above the soil surface</tissue>
    </source>
</reference>
<protein>
    <submittedName>
        <fullName evidence="1">Uncharacterized protein</fullName>
    </submittedName>
</protein>
<accession>A0A0A9CPL1</accession>
<organism evidence="1">
    <name type="scientific">Arundo donax</name>
    <name type="common">Giant reed</name>
    <name type="synonym">Donax arundinaceus</name>
    <dbReference type="NCBI Taxonomy" id="35708"/>
    <lineage>
        <taxon>Eukaryota</taxon>
        <taxon>Viridiplantae</taxon>
        <taxon>Streptophyta</taxon>
        <taxon>Embryophyta</taxon>
        <taxon>Tracheophyta</taxon>
        <taxon>Spermatophyta</taxon>
        <taxon>Magnoliopsida</taxon>
        <taxon>Liliopsida</taxon>
        <taxon>Poales</taxon>
        <taxon>Poaceae</taxon>
        <taxon>PACMAD clade</taxon>
        <taxon>Arundinoideae</taxon>
        <taxon>Arundineae</taxon>
        <taxon>Arundo</taxon>
    </lineage>
</organism>
<evidence type="ECO:0000313" key="1">
    <source>
        <dbReference type="EMBL" id="JAD78254.1"/>
    </source>
</evidence>
<dbReference type="AlphaFoldDB" id="A0A0A9CPL1"/>
<name>A0A0A9CPL1_ARUDO</name>